<protein>
    <submittedName>
        <fullName evidence="1">Uncharacterized protein</fullName>
    </submittedName>
</protein>
<organism evidence="1 2">
    <name type="scientific">Achlya hypogyna</name>
    <name type="common">Oomycete</name>
    <name type="synonym">Protoachlya hypogyna</name>
    <dbReference type="NCBI Taxonomy" id="1202772"/>
    <lineage>
        <taxon>Eukaryota</taxon>
        <taxon>Sar</taxon>
        <taxon>Stramenopiles</taxon>
        <taxon>Oomycota</taxon>
        <taxon>Saprolegniomycetes</taxon>
        <taxon>Saprolegniales</taxon>
        <taxon>Achlyaceae</taxon>
        <taxon>Achlya</taxon>
    </lineage>
</organism>
<proteinExistence type="predicted"/>
<evidence type="ECO:0000313" key="1">
    <source>
        <dbReference type="EMBL" id="OQR91194.1"/>
    </source>
</evidence>
<keyword evidence="2" id="KW-1185">Reference proteome</keyword>
<accession>A0A1V9YZF4</accession>
<dbReference type="EMBL" id="JNBR01000551">
    <property type="protein sequence ID" value="OQR91194.1"/>
    <property type="molecule type" value="Genomic_DNA"/>
</dbReference>
<dbReference type="AlphaFoldDB" id="A0A1V9YZF4"/>
<reference evidence="1 2" key="1">
    <citation type="journal article" date="2014" name="Genome Biol. Evol.">
        <title>The secreted proteins of Achlya hypogyna and Thraustotheca clavata identify the ancestral oomycete secretome and reveal gene acquisitions by horizontal gene transfer.</title>
        <authorList>
            <person name="Misner I."/>
            <person name="Blouin N."/>
            <person name="Leonard G."/>
            <person name="Richards T.A."/>
            <person name="Lane C.E."/>
        </authorList>
    </citation>
    <scope>NUCLEOTIDE SEQUENCE [LARGE SCALE GENOMIC DNA]</scope>
    <source>
        <strain evidence="1 2">ATCC 48635</strain>
    </source>
</reference>
<evidence type="ECO:0000313" key="2">
    <source>
        <dbReference type="Proteomes" id="UP000243579"/>
    </source>
</evidence>
<gene>
    <name evidence="1" type="ORF">ACHHYP_04919</name>
</gene>
<name>A0A1V9YZF4_ACHHY</name>
<sequence>MGITTAERQQYQLKGIEAWLVKLGNHEKPHHSVEDELYKNELSEIKAVLKQHKSHLSFLSKHVKPPVTPPRHYFNTGIVVSGKRTPFTKYASHKGQKKALDTVYETDQLWQARVQEDKAQKAASAVQIRASPPVAYSAPNSVAFPAEIVHIKVILSRRRSSVLANGVLPPVAPPRRYKLGPIVVAGKRVPFTLKFARQCRPPRRPLGAIDEGLTQRQKRQRTALALARQACNPEFAL</sequence>
<dbReference type="OrthoDB" id="75277at2759"/>
<comment type="caution">
    <text evidence="1">The sequence shown here is derived from an EMBL/GenBank/DDBJ whole genome shotgun (WGS) entry which is preliminary data.</text>
</comment>
<dbReference type="Proteomes" id="UP000243579">
    <property type="component" value="Unassembled WGS sequence"/>
</dbReference>